<accession>A0A4Q2D4X5</accession>
<reference evidence="1 2" key="1">
    <citation type="submission" date="2019-01" db="EMBL/GenBank/DDBJ databases">
        <title>Draft genome sequence of Psathyrella aberdarensis IHI B618.</title>
        <authorList>
            <person name="Buettner E."/>
            <person name="Kellner H."/>
        </authorList>
    </citation>
    <scope>NUCLEOTIDE SEQUENCE [LARGE SCALE GENOMIC DNA]</scope>
    <source>
        <strain evidence="1 2">IHI B618</strain>
    </source>
</reference>
<dbReference type="EMBL" id="SDEE01000701">
    <property type="protein sequence ID" value="RXW14443.1"/>
    <property type="molecule type" value="Genomic_DNA"/>
</dbReference>
<dbReference type="PANTHER" id="PTHR33266">
    <property type="entry name" value="CHROMOSOME 15, WHOLE GENOME SHOTGUN SEQUENCE"/>
    <property type="match status" value="1"/>
</dbReference>
<gene>
    <name evidence="1" type="ORF">EST38_g11407</name>
</gene>
<dbReference type="AlphaFoldDB" id="A0A4Q2D4X5"/>
<keyword evidence="2" id="KW-1185">Reference proteome</keyword>
<protein>
    <submittedName>
        <fullName evidence="1">Uncharacterized protein</fullName>
    </submittedName>
</protein>
<dbReference type="STRING" id="2316362.A0A4Q2D4X5"/>
<organism evidence="1 2">
    <name type="scientific">Candolleomyces aberdarensis</name>
    <dbReference type="NCBI Taxonomy" id="2316362"/>
    <lineage>
        <taxon>Eukaryota</taxon>
        <taxon>Fungi</taxon>
        <taxon>Dikarya</taxon>
        <taxon>Basidiomycota</taxon>
        <taxon>Agaricomycotina</taxon>
        <taxon>Agaricomycetes</taxon>
        <taxon>Agaricomycetidae</taxon>
        <taxon>Agaricales</taxon>
        <taxon>Agaricineae</taxon>
        <taxon>Psathyrellaceae</taxon>
        <taxon>Candolleomyces</taxon>
    </lineage>
</organism>
<comment type="caution">
    <text evidence="1">The sequence shown here is derived from an EMBL/GenBank/DDBJ whole genome shotgun (WGS) entry which is preliminary data.</text>
</comment>
<name>A0A4Q2D4X5_9AGAR</name>
<sequence length="679" mass="75777">MNIRHPHESDPGAYPPPDLDVLDFIRSIPSTASGDEVIAMFRLLFKALFKWVANELDTLSYPDTEANQFASKWREHLQSRRQTMYREVSREVQDALFSRRDTPHEAFAALKTLIGKVPAVKNGAQQLSVFMYVDEAQTLDKEVGGSTLYELLIKALNFFRDQSFFVLFVSTVTRDHSFVEPPLRLAPPGRMVVPEIIPHKLLAPYTEMPFDCHETFPLSPGMKLEEIQGIEFLIRFGRPLFWAFFESVPNKTEIQALAIRKITRSPKFELDSLATGAKLAVLEILLNLEYRPLIRLHHGMVKEMVAGHMRTIYSAPRNRQYLHSGYPSEPVLAEAAMEILHRNESGALDIQVVDAAAELLVSLDSGSTKCAIDMGGRSETVGRMILLRAYMNAVKESCEEKTGIDWSMGCSLVSFLKHLTADGFHGTVLGCKPDNVGSRDRTGTLETAFGNAWIRFTHFVRGVDDTAVTTCAAWPAFLRSMAFICSNPDSREQSVDVCIPVLLDKAAPIEEENMSIIAVQFKRRVKGAARRTYTVDAQRIKVFPPLSSTSSQDEKAQSHRTRPYISLVMELCARDSAASVGVVALDPPVRTTTGSGGDNIHPRYSLVFYGCSSKVYGCISEESDDDYERLLRLSGNEFADHPRASMLSKVMAMQPGWEAAGGSYGWAQDEWLQNPTDDG</sequence>
<dbReference type="OrthoDB" id="107110at2759"/>
<evidence type="ECO:0000313" key="1">
    <source>
        <dbReference type="EMBL" id="RXW14443.1"/>
    </source>
</evidence>
<dbReference type="PANTHER" id="PTHR33266:SF1">
    <property type="entry name" value="F-BOX DOMAIN-CONTAINING PROTEIN"/>
    <property type="match status" value="1"/>
</dbReference>
<proteinExistence type="predicted"/>
<evidence type="ECO:0000313" key="2">
    <source>
        <dbReference type="Proteomes" id="UP000290288"/>
    </source>
</evidence>
<dbReference type="Proteomes" id="UP000290288">
    <property type="component" value="Unassembled WGS sequence"/>
</dbReference>